<keyword evidence="3" id="KW-1185">Reference proteome</keyword>
<name>A0ABN8IRN5_9NEOP</name>
<feature type="region of interest" description="Disordered" evidence="1">
    <location>
        <begin position="49"/>
        <end position="68"/>
    </location>
</feature>
<reference evidence="2" key="1">
    <citation type="submission" date="2022-03" db="EMBL/GenBank/DDBJ databases">
        <authorList>
            <person name="Martin H S."/>
        </authorList>
    </citation>
    <scope>NUCLEOTIDE SEQUENCE</scope>
</reference>
<dbReference type="Proteomes" id="UP000837857">
    <property type="component" value="Chromosome 3"/>
</dbReference>
<protein>
    <submittedName>
        <fullName evidence="2">Uncharacterized protein</fullName>
    </submittedName>
</protein>
<feature type="non-terminal residue" evidence="2">
    <location>
        <position position="109"/>
    </location>
</feature>
<accession>A0ABN8IRN5</accession>
<evidence type="ECO:0000313" key="3">
    <source>
        <dbReference type="Proteomes" id="UP000837857"/>
    </source>
</evidence>
<gene>
    <name evidence="2" type="ORF">IPOD504_LOCUS12161</name>
</gene>
<sequence length="109" mass="11796">MGALYFPDEAQGIAEAVSFPYHRRMISSHTPTRIVSPENPQRITLIKRPEIPRLPHPTSTSVDGGPPIVSSIGAELARSQLRGPLTDRARAGVPIWTATKFENGSLSPA</sequence>
<dbReference type="EMBL" id="OW152815">
    <property type="protein sequence ID" value="CAH2062760.1"/>
    <property type="molecule type" value="Genomic_DNA"/>
</dbReference>
<organism evidence="2 3">
    <name type="scientific">Iphiclides podalirius</name>
    <name type="common">scarce swallowtail</name>
    <dbReference type="NCBI Taxonomy" id="110791"/>
    <lineage>
        <taxon>Eukaryota</taxon>
        <taxon>Metazoa</taxon>
        <taxon>Ecdysozoa</taxon>
        <taxon>Arthropoda</taxon>
        <taxon>Hexapoda</taxon>
        <taxon>Insecta</taxon>
        <taxon>Pterygota</taxon>
        <taxon>Neoptera</taxon>
        <taxon>Endopterygota</taxon>
        <taxon>Lepidoptera</taxon>
        <taxon>Glossata</taxon>
        <taxon>Ditrysia</taxon>
        <taxon>Papilionoidea</taxon>
        <taxon>Papilionidae</taxon>
        <taxon>Papilioninae</taxon>
        <taxon>Iphiclides</taxon>
    </lineage>
</organism>
<evidence type="ECO:0000256" key="1">
    <source>
        <dbReference type="SAM" id="MobiDB-lite"/>
    </source>
</evidence>
<evidence type="ECO:0000313" key="2">
    <source>
        <dbReference type="EMBL" id="CAH2062760.1"/>
    </source>
</evidence>
<proteinExistence type="predicted"/>